<dbReference type="OrthoDB" id="200110at2759"/>
<sequence>MSISLSKLPEPLTQEVNTPRSVLSCKKAGYQPKDLIYRPQHTLSTNKKIAEFLYQEVERDRQEAVDEVKKEYTEVCQGITEAEYELMGRPTALKHLAPQPKKEVLSDTKRQELIERRQQEIAVVTERFFRIQEFQQEKQREREEKNDELEARIKEREELDKKRTQDMAKETYSRNVKVEQERIQREEELQRKLAIIRAASDKKLVEINNRLQDFRDRIKQENNQKATQRSEKMEKSKIFYEQTMQQKEQKAEAKKLLDIQRDTERTKEIELKIQQLKDRIQKREAHIKENVEMTMSKTMQKKFEFSVSLDQSLKEHQQNYQAMITQISKDLGDKNINKAQKTMQILESFEVSAIKKLDDLQVKYDEQKKKYEKYQDEVLIEDRIKHEKYKLNEERGRQRAQRLMQLEEYNRKFKEAQLKLKFQKVEEIIQAKQAEVSFVQQSNAKFEAEKQKAEYEKYYGVNKKKLQGSQTGSPQKTRNALRPGTQSISPQRKTIQSRLQQQQEVQLIVQQEQEREKERRQILSGINDDQEKTKMLKVFTEERKQNADKIKQINKQHRLELGP</sequence>
<dbReference type="Proteomes" id="UP000018208">
    <property type="component" value="Unassembled WGS sequence"/>
</dbReference>
<dbReference type="EMBL" id="KI546073">
    <property type="protein sequence ID" value="EST46527.1"/>
    <property type="molecule type" value="Genomic_DNA"/>
</dbReference>
<feature type="region of interest" description="Disordered" evidence="2">
    <location>
        <begin position="511"/>
        <end position="563"/>
    </location>
</feature>
<reference evidence="4" key="2">
    <citation type="submission" date="2020-12" db="EMBL/GenBank/DDBJ databases">
        <title>New Spironucleus salmonicida genome in near-complete chromosomes.</title>
        <authorList>
            <person name="Xu F."/>
            <person name="Kurt Z."/>
            <person name="Jimenez-Gonzalez A."/>
            <person name="Astvaldsson A."/>
            <person name="Andersson J.O."/>
            <person name="Svard S.G."/>
        </authorList>
    </citation>
    <scope>NUCLEOTIDE SEQUENCE</scope>
    <source>
        <strain evidence="4">ATCC 50377</strain>
    </source>
</reference>
<evidence type="ECO:0000256" key="2">
    <source>
        <dbReference type="SAM" id="MobiDB-lite"/>
    </source>
</evidence>
<evidence type="ECO:0000313" key="4">
    <source>
        <dbReference type="EMBL" id="KAH0571396.1"/>
    </source>
</evidence>
<reference evidence="3 4" key="1">
    <citation type="journal article" date="2014" name="PLoS Genet.">
        <title>The Genome of Spironucleus salmonicida Highlights a Fish Pathogen Adapted to Fluctuating Environments.</title>
        <authorList>
            <person name="Xu F."/>
            <person name="Jerlstrom-Hultqvist J."/>
            <person name="Einarsson E."/>
            <person name="Astvaldsson A."/>
            <person name="Svard S.G."/>
            <person name="Andersson J.O."/>
        </authorList>
    </citation>
    <scope>NUCLEOTIDE SEQUENCE</scope>
    <source>
        <strain evidence="4">ATCC 50377</strain>
    </source>
</reference>
<name>V6LPC2_9EUKA</name>
<gene>
    <name evidence="3" type="ORF">SS50377_13332</name>
    <name evidence="4" type="ORF">SS50377_27697</name>
</gene>
<dbReference type="VEuPathDB" id="GiardiaDB:SS50377_27697"/>
<dbReference type="AlphaFoldDB" id="V6LPC2"/>
<keyword evidence="5" id="KW-1185">Reference proteome</keyword>
<feature type="compositionally biased region" description="Basic and acidic residues" evidence="2">
    <location>
        <begin position="512"/>
        <end position="521"/>
    </location>
</feature>
<proteinExistence type="predicted"/>
<evidence type="ECO:0000313" key="3">
    <source>
        <dbReference type="EMBL" id="EST46527.1"/>
    </source>
</evidence>
<protein>
    <submittedName>
        <fullName evidence="3">Uncharacterized protein</fullName>
    </submittedName>
</protein>
<feature type="region of interest" description="Disordered" evidence="2">
    <location>
        <begin position="465"/>
        <end position="496"/>
    </location>
</feature>
<feature type="compositionally biased region" description="Basic and acidic residues" evidence="2">
    <location>
        <begin position="529"/>
        <end position="563"/>
    </location>
</feature>
<keyword evidence="1" id="KW-0175">Coiled coil</keyword>
<accession>V6LPC2</accession>
<dbReference type="EMBL" id="AUWU02000007">
    <property type="protein sequence ID" value="KAH0571396.1"/>
    <property type="molecule type" value="Genomic_DNA"/>
</dbReference>
<evidence type="ECO:0000313" key="5">
    <source>
        <dbReference type="Proteomes" id="UP000018208"/>
    </source>
</evidence>
<feature type="coiled-coil region" evidence="1">
    <location>
        <begin position="131"/>
        <end position="286"/>
    </location>
</feature>
<feature type="region of interest" description="Disordered" evidence="2">
    <location>
        <begin position="1"/>
        <end position="20"/>
    </location>
</feature>
<feature type="compositionally biased region" description="Polar residues" evidence="2">
    <location>
        <begin position="467"/>
        <end position="494"/>
    </location>
</feature>
<organism evidence="3">
    <name type="scientific">Spironucleus salmonicida</name>
    <dbReference type="NCBI Taxonomy" id="348837"/>
    <lineage>
        <taxon>Eukaryota</taxon>
        <taxon>Metamonada</taxon>
        <taxon>Diplomonadida</taxon>
        <taxon>Hexamitidae</taxon>
        <taxon>Hexamitinae</taxon>
        <taxon>Spironucleus</taxon>
    </lineage>
</organism>
<evidence type="ECO:0000256" key="1">
    <source>
        <dbReference type="SAM" id="Coils"/>
    </source>
</evidence>